<comment type="caution">
    <text evidence="7">The sequence shown here is derived from an EMBL/GenBank/DDBJ whole genome shotgun (WGS) entry which is preliminary data.</text>
</comment>
<evidence type="ECO:0000256" key="3">
    <source>
        <dbReference type="ARBA" id="ARBA00022989"/>
    </source>
</evidence>
<keyword evidence="4" id="KW-0472">Membrane</keyword>
<evidence type="ECO:0000256" key="5">
    <source>
        <dbReference type="SAM" id="SignalP"/>
    </source>
</evidence>
<proteinExistence type="predicted"/>
<keyword evidence="3" id="KW-1133">Transmembrane helix</keyword>
<dbReference type="SUPFAM" id="SSF53822">
    <property type="entry name" value="Periplasmic binding protein-like I"/>
    <property type="match status" value="1"/>
</dbReference>
<dbReference type="InterPro" id="IPR028082">
    <property type="entry name" value="Peripla_BP_I"/>
</dbReference>
<evidence type="ECO:0000313" key="8">
    <source>
        <dbReference type="Proteomes" id="UP001331761"/>
    </source>
</evidence>
<sequence length="139" mass="15257">MMILCLLITAFSFASGRVLNIGLMFVDGIPSMDITVGYKTSASAVLIARDRIISEGLLPGYDFNFTFRFDQCIEVLAAGITVELIRDYNADAIIGPTCSDRELFLMEAEVNQKSSFIALADPEKHRNSDAGLPRSTIEL</sequence>
<dbReference type="InterPro" id="IPR001828">
    <property type="entry name" value="ANF_lig-bd_rcpt"/>
</dbReference>
<feature type="domain" description="Receptor ligand binding region" evidence="6">
    <location>
        <begin position="42"/>
        <end position="100"/>
    </location>
</feature>
<dbReference type="Pfam" id="PF01094">
    <property type="entry name" value="ANF_receptor"/>
    <property type="match status" value="1"/>
</dbReference>
<evidence type="ECO:0000256" key="4">
    <source>
        <dbReference type="ARBA" id="ARBA00023136"/>
    </source>
</evidence>
<comment type="subcellular location">
    <subcellularLocation>
        <location evidence="1">Membrane</location>
    </subcellularLocation>
</comment>
<evidence type="ECO:0000259" key="6">
    <source>
        <dbReference type="Pfam" id="PF01094"/>
    </source>
</evidence>
<evidence type="ECO:0000256" key="1">
    <source>
        <dbReference type="ARBA" id="ARBA00004370"/>
    </source>
</evidence>
<dbReference type="AlphaFoldDB" id="A0AAN8ERV4"/>
<keyword evidence="2" id="KW-0812">Transmembrane</keyword>
<keyword evidence="5" id="KW-0732">Signal</keyword>
<gene>
    <name evidence="7" type="ORF">GCK32_019074</name>
</gene>
<evidence type="ECO:0000256" key="2">
    <source>
        <dbReference type="ARBA" id="ARBA00022692"/>
    </source>
</evidence>
<organism evidence="7 8">
    <name type="scientific">Trichostrongylus colubriformis</name>
    <name type="common">Black scour worm</name>
    <dbReference type="NCBI Taxonomy" id="6319"/>
    <lineage>
        <taxon>Eukaryota</taxon>
        <taxon>Metazoa</taxon>
        <taxon>Ecdysozoa</taxon>
        <taxon>Nematoda</taxon>
        <taxon>Chromadorea</taxon>
        <taxon>Rhabditida</taxon>
        <taxon>Rhabditina</taxon>
        <taxon>Rhabditomorpha</taxon>
        <taxon>Strongyloidea</taxon>
        <taxon>Trichostrongylidae</taxon>
        <taxon>Trichostrongylus</taxon>
    </lineage>
</organism>
<keyword evidence="8" id="KW-1185">Reference proteome</keyword>
<feature type="signal peptide" evidence="5">
    <location>
        <begin position="1"/>
        <end position="16"/>
    </location>
</feature>
<dbReference type="EMBL" id="WIXE01025385">
    <property type="protein sequence ID" value="KAK5964732.1"/>
    <property type="molecule type" value="Genomic_DNA"/>
</dbReference>
<feature type="chain" id="PRO_5042857598" description="Receptor ligand binding region domain-containing protein" evidence="5">
    <location>
        <begin position="17"/>
        <end position="139"/>
    </location>
</feature>
<dbReference type="GO" id="GO:0016020">
    <property type="term" value="C:membrane"/>
    <property type="evidence" value="ECO:0007669"/>
    <property type="project" value="UniProtKB-SubCell"/>
</dbReference>
<reference evidence="7 8" key="1">
    <citation type="submission" date="2019-10" db="EMBL/GenBank/DDBJ databases">
        <title>Assembly and Annotation for the nematode Trichostrongylus colubriformis.</title>
        <authorList>
            <person name="Martin J."/>
        </authorList>
    </citation>
    <scope>NUCLEOTIDE SEQUENCE [LARGE SCALE GENOMIC DNA]</scope>
    <source>
        <strain evidence="7">G859</strain>
        <tissue evidence="7">Whole worm</tissue>
    </source>
</reference>
<evidence type="ECO:0000313" key="7">
    <source>
        <dbReference type="EMBL" id="KAK5964732.1"/>
    </source>
</evidence>
<protein>
    <recommendedName>
        <fullName evidence="6">Receptor ligand binding region domain-containing protein</fullName>
    </recommendedName>
</protein>
<name>A0AAN8ERV4_TRICO</name>
<dbReference type="Gene3D" id="3.40.50.2300">
    <property type="match status" value="1"/>
</dbReference>
<accession>A0AAN8ERV4</accession>
<dbReference type="Proteomes" id="UP001331761">
    <property type="component" value="Unassembled WGS sequence"/>
</dbReference>